<proteinExistence type="predicted"/>
<accession>A0A6A6FWN9</accession>
<sequence length="145" mass="15806">MQRYTPNSNADLIHPLLGSWASLMDLGRKGDAHLIESLANDILGAGQFESAIDNMLEGVGIEDDHNKGLAKDGFLRIAFGERVAVATKEEKREMAVEYLVDLAAMLLGMKRAGLEERVGEVGECLVGAEVFEAKVVAKVEELYED</sequence>
<dbReference type="AlphaFoldDB" id="A0A6A6FWN9"/>
<dbReference type="Proteomes" id="UP000799539">
    <property type="component" value="Unassembled WGS sequence"/>
</dbReference>
<gene>
    <name evidence="1" type="ORF">CERZMDRAFT_89622</name>
</gene>
<evidence type="ECO:0000313" key="2">
    <source>
        <dbReference type="Proteomes" id="UP000799539"/>
    </source>
</evidence>
<protein>
    <submittedName>
        <fullName evidence="1">Uncharacterized protein</fullName>
    </submittedName>
</protein>
<organism evidence="1 2">
    <name type="scientific">Cercospora zeae-maydis SCOH1-5</name>
    <dbReference type="NCBI Taxonomy" id="717836"/>
    <lineage>
        <taxon>Eukaryota</taxon>
        <taxon>Fungi</taxon>
        <taxon>Dikarya</taxon>
        <taxon>Ascomycota</taxon>
        <taxon>Pezizomycotina</taxon>
        <taxon>Dothideomycetes</taxon>
        <taxon>Dothideomycetidae</taxon>
        <taxon>Mycosphaerellales</taxon>
        <taxon>Mycosphaerellaceae</taxon>
        <taxon>Cercospora</taxon>
    </lineage>
</organism>
<name>A0A6A6FWN9_9PEZI</name>
<dbReference type="OrthoDB" id="3634826at2759"/>
<dbReference type="EMBL" id="ML992662">
    <property type="protein sequence ID" value="KAF2217847.1"/>
    <property type="molecule type" value="Genomic_DNA"/>
</dbReference>
<evidence type="ECO:0000313" key="1">
    <source>
        <dbReference type="EMBL" id="KAF2217847.1"/>
    </source>
</evidence>
<reference evidence="1" key="1">
    <citation type="journal article" date="2020" name="Stud. Mycol.">
        <title>101 Dothideomycetes genomes: a test case for predicting lifestyles and emergence of pathogens.</title>
        <authorList>
            <person name="Haridas S."/>
            <person name="Albert R."/>
            <person name="Binder M."/>
            <person name="Bloem J."/>
            <person name="Labutti K."/>
            <person name="Salamov A."/>
            <person name="Andreopoulos B."/>
            <person name="Baker S."/>
            <person name="Barry K."/>
            <person name="Bills G."/>
            <person name="Bluhm B."/>
            <person name="Cannon C."/>
            <person name="Castanera R."/>
            <person name="Culley D."/>
            <person name="Daum C."/>
            <person name="Ezra D."/>
            <person name="Gonzalez J."/>
            <person name="Henrissat B."/>
            <person name="Kuo A."/>
            <person name="Liang C."/>
            <person name="Lipzen A."/>
            <person name="Lutzoni F."/>
            <person name="Magnuson J."/>
            <person name="Mondo S."/>
            <person name="Nolan M."/>
            <person name="Ohm R."/>
            <person name="Pangilinan J."/>
            <person name="Park H.-J."/>
            <person name="Ramirez L."/>
            <person name="Alfaro M."/>
            <person name="Sun H."/>
            <person name="Tritt A."/>
            <person name="Yoshinaga Y."/>
            <person name="Zwiers L.-H."/>
            <person name="Turgeon B."/>
            <person name="Goodwin S."/>
            <person name="Spatafora J."/>
            <person name="Crous P."/>
            <person name="Grigoriev I."/>
        </authorList>
    </citation>
    <scope>NUCLEOTIDE SEQUENCE</scope>
    <source>
        <strain evidence="1">SCOH1-5</strain>
    </source>
</reference>
<keyword evidence="2" id="KW-1185">Reference proteome</keyword>